<accession>A0AAD3SFW2</accession>
<protein>
    <submittedName>
        <fullName evidence="1">Uncharacterized protein</fullName>
    </submittedName>
</protein>
<sequence length="74" mass="8212">MPSRLLARVQDLSSATAAADAFVEFSYLFHEVSSSKYKKADLNKLRNNYFILNINMIPSQVAMKPYAEPSVAAA</sequence>
<dbReference type="Proteomes" id="UP001279734">
    <property type="component" value="Unassembled WGS sequence"/>
</dbReference>
<proteinExistence type="predicted"/>
<dbReference type="EMBL" id="BSYO01000010">
    <property type="protein sequence ID" value="GMH10523.1"/>
    <property type="molecule type" value="Genomic_DNA"/>
</dbReference>
<evidence type="ECO:0000313" key="1">
    <source>
        <dbReference type="EMBL" id="GMH10523.1"/>
    </source>
</evidence>
<keyword evidence="2" id="KW-1185">Reference proteome</keyword>
<organism evidence="1 2">
    <name type="scientific">Nepenthes gracilis</name>
    <name type="common">Slender pitcher plant</name>
    <dbReference type="NCBI Taxonomy" id="150966"/>
    <lineage>
        <taxon>Eukaryota</taxon>
        <taxon>Viridiplantae</taxon>
        <taxon>Streptophyta</taxon>
        <taxon>Embryophyta</taxon>
        <taxon>Tracheophyta</taxon>
        <taxon>Spermatophyta</taxon>
        <taxon>Magnoliopsida</taxon>
        <taxon>eudicotyledons</taxon>
        <taxon>Gunneridae</taxon>
        <taxon>Pentapetalae</taxon>
        <taxon>Caryophyllales</taxon>
        <taxon>Nepenthaceae</taxon>
        <taxon>Nepenthes</taxon>
    </lineage>
</organism>
<comment type="caution">
    <text evidence="1">The sequence shown here is derived from an EMBL/GenBank/DDBJ whole genome shotgun (WGS) entry which is preliminary data.</text>
</comment>
<dbReference type="AlphaFoldDB" id="A0AAD3SFW2"/>
<reference evidence="1" key="1">
    <citation type="submission" date="2023-05" db="EMBL/GenBank/DDBJ databases">
        <title>Nepenthes gracilis genome sequencing.</title>
        <authorList>
            <person name="Fukushima K."/>
        </authorList>
    </citation>
    <scope>NUCLEOTIDE SEQUENCE</scope>
    <source>
        <strain evidence="1">SING2019-196</strain>
    </source>
</reference>
<name>A0AAD3SFW2_NEPGR</name>
<evidence type="ECO:0000313" key="2">
    <source>
        <dbReference type="Proteomes" id="UP001279734"/>
    </source>
</evidence>
<gene>
    <name evidence="1" type="ORF">Nepgr_012364</name>
</gene>